<proteinExistence type="predicted"/>
<name>A0A4R2P8Y7_RHOSA</name>
<comment type="caution">
    <text evidence="1">The sequence shown here is derived from an EMBL/GenBank/DDBJ whole genome shotgun (WGS) entry which is preliminary data.</text>
</comment>
<dbReference type="AlphaFoldDB" id="A0A4R2P8Y7"/>
<evidence type="ECO:0000313" key="2">
    <source>
        <dbReference type="Proteomes" id="UP000295399"/>
    </source>
</evidence>
<reference evidence="1 2" key="1">
    <citation type="submission" date="2019-03" db="EMBL/GenBank/DDBJ databases">
        <title>Genomic Encyclopedia of Type Strains, Phase IV (KMG-IV): sequencing the most valuable type-strain genomes for metagenomic binning, comparative biology and taxonomic classification.</title>
        <authorList>
            <person name="Goeker M."/>
        </authorList>
    </citation>
    <scope>NUCLEOTIDE SEQUENCE [LARGE SCALE GENOMIC DNA]</scope>
    <source>
        <strain evidence="1 2">DSM 2132</strain>
    </source>
</reference>
<dbReference type="RefSeq" id="WP_132709427.1">
    <property type="nucleotide sequence ID" value="NZ_JACIGF010000013.1"/>
</dbReference>
<sequence length="325" mass="37606">MYSARIGPEKLKSGGKKLHIYFCQEIAIDHGWKHKEELILEFEGWPGKWKGTVGIKKNNKPYMHCNVRPVSDLEPSSLGGKTSVTSLLCDIGLSENEYLRVNVLDNNNLQIRKFSEGGSSEVAEKSVLSPVVPGFVSHEFSKENYLHTNFPFGDKKEILRLAKTYWQYISGKNREAEKEIEFKIVPNCQDRGYLTDEDFEFICSWKSPRPKMHRQRNTSSEIARKTHAALSEVSRSKSLDFLVELKGVRLRTATAVMHWFRQHDTPILDYRVIFSLGRPEPSNYEDMLFYDQIADEIIGEAKKVDVSLREMDRALWVWDKIKDKK</sequence>
<dbReference type="Proteomes" id="UP000295399">
    <property type="component" value="Unassembled WGS sequence"/>
</dbReference>
<accession>A0A4R2P8Y7</accession>
<gene>
    <name evidence="1" type="ORF">EV659_11351</name>
</gene>
<organism evidence="1 2">
    <name type="scientific">Rhodothalassium salexigens DSM 2132</name>
    <dbReference type="NCBI Taxonomy" id="1188247"/>
    <lineage>
        <taxon>Bacteria</taxon>
        <taxon>Pseudomonadati</taxon>
        <taxon>Pseudomonadota</taxon>
        <taxon>Alphaproteobacteria</taxon>
        <taxon>Rhodothalassiales</taxon>
        <taxon>Rhodothalassiaceae</taxon>
        <taxon>Rhodothalassium</taxon>
    </lineage>
</organism>
<protein>
    <submittedName>
        <fullName evidence="1">Uncharacterized protein</fullName>
    </submittedName>
</protein>
<keyword evidence="2" id="KW-1185">Reference proteome</keyword>
<evidence type="ECO:0000313" key="1">
    <source>
        <dbReference type="EMBL" id="TCP30798.1"/>
    </source>
</evidence>
<dbReference type="OrthoDB" id="332676at2"/>
<dbReference type="InParanoid" id="A0A4R2P8Y7"/>
<dbReference type="EMBL" id="SLXO01000013">
    <property type="protein sequence ID" value="TCP30798.1"/>
    <property type="molecule type" value="Genomic_DNA"/>
</dbReference>